<sequence>MKISHLFLIGILLSFISCSRFEETKTDLYAHVDAPSNPVSDTAPLHGSIKGTMLKGKTYTIDADVYVNKSDTLIIQEGVHLNVINSAGILVKGVFISLGTKENPNWITVPNVVKTDEPGADVNSDPAYKGLWKGILATPDCPLMVIKWTHVEFGGAAVMGLFSDIGFNSGNKGAYDIYFQNPAGLFVLEDSWIYGSVDDPVRVLGGRVEMFRNTFEKCGYTGGEAVNLKAGAVGDFAYNLCIGIATNGPKASNKSATIAQTNMRFYNNTIVNCGFRRADPGRGGSINYEEGAAGMYYNNLVVNCRYGPRVVPNPIADIAHLFYGNTFQYADDAAMASEFYPHGYIQIPQTSDFPKPSTFLPASYQPGDVYDGSSLVGLNNPQFVNAPIPTPPGRQASDYSAVNNFNFSLKLNSPCIGKGFTGFKALGNEQNFPIDLKYGASEITPPGKDIGAYQINGTGNQHF</sequence>
<dbReference type="Proteomes" id="UP000236738">
    <property type="component" value="Unassembled WGS sequence"/>
</dbReference>
<evidence type="ECO:0000313" key="2">
    <source>
        <dbReference type="Proteomes" id="UP000236738"/>
    </source>
</evidence>
<dbReference type="RefSeq" id="WP_103914632.1">
    <property type="nucleotide sequence ID" value="NZ_FNUS01000007.1"/>
</dbReference>
<dbReference type="AlphaFoldDB" id="A0A1H6BAE6"/>
<organism evidence="1 2">
    <name type="scientific">Halpernia humi</name>
    <dbReference type="NCBI Taxonomy" id="493375"/>
    <lineage>
        <taxon>Bacteria</taxon>
        <taxon>Pseudomonadati</taxon>
        <taxon>Bacteroidota</taxon>
        <taxon>Flavobacteriia</taxon>
        <taxon>Flavobacteriales</taxon>
        <taxon>Weeksellaceae</taxon>
        <taxon>Chryseobacterium group</taxon>
        <taxon>Halpernia</taxon>
    </lineage>
</organism>
<dbReference type="PROSITE" id="PS51257">
    <property type="entry name" value="PROKAR_LIPOPROTEIN"/>
    <property type="match status" value="1"/>
</dbReference>
<evidence type="ECO:0000313" key="1">
    <source>
        <dbReference type="EMBL" id="SEG57146.1"/>
    </source>
</evidence>
<dbReference type="Gene3D" id="2.160.20.10">
    <property type="entry name" value="Single-stranded right-handed beta-helix, Pectin lyase-like"/>
    <property type="match status" value="1"/>
</dbReference>
<protein>
    <submittedName>
        <fullName evidence="1">Uncharacterized protein</fullName>
    </submittedName>
</protein>
<dbReference type="OrthoDB" id="974660at2"/>
<dbReference type="InterPro" id="IPR011050">
    <property type="entry name" value="Pectin_lyase_fold/virulence"/>
</dbReference>
<reference evidence="2" key="1">
    <citation type="submission" date="2016-10" db="EMBL/GenBank/DDBJ databases">
        <authorList>
            <person name="Varghese N."/>
            <person name="Submissions S."/>
        </authorList>
    </citation>
    <scope>NUCLEOTIDE SEQUENCE [LARGE SCALE GENOMIC DNA]</scope>
    <source>
        <strain evidence="2">DSM 21580</strain>
    </source>
</reference>
<name>A0A1H6BAE6_9FLAO</name>
<keyword evidence="2" id="KW-1185">Reference proteome</keyword>
<dbReference type="EMBL" id="FNUS01000007">
    <property type="protein sequence ID" value="SEG57146.1"/>
    <property type="molecule type" value="Genomic_DNA"/>
</dbReference>
<accession>A0A1H6BAE6</accession>
<gene>
    <name evidence="1" type="ORF">SAMN05421847_2799</name>
</gene>
<proteinExistence type="predicted"/>
<dbReference type="SUPFAM" id="SSF51126">
    <property type="entry name" value="Pectin lyase-like"/>
    <property type="match status" value="1"/>
</dbReference>
<dbReference type="InterPro" id="IPR012334">
    <property type="entry name" value="Pectin_lyas_fold"/>
</dbReference>